<dbReference type="EMBL" id="PGTB01000046">
    <property type="protein sequence ID" value="PJE36346.1"/>
    <property type="molecule type" value="Genomic_DNA"/>
</dbReference>
<name>A0A2M8J0M8_9RHOB</name>
<feature type="chain" id="PRO_5014670088" description="Secreted protein" evidence="1">
    <location>
        <begin position="19"/>
        <end position="117"/>
    </location>
</feature>
<reference evidence="2 3" key="1">
    <citation type="journal article" date="2018" name="Int. J. Syst. Evol. Microbiol.">
        <title>Pseudooceanicola lipolyticus sp. nov., a marine alphaproteobacterium, reclassification of Oceanicola flagellatus as Pseudooceanicola flagellatus comb. nov. and emended description of the genus Pseudooceanicola.</title>
        <authorList>
            <person name="Huang M.-M."/>
            <person name="Guo L.-L."/>
            <person name="Wu Y.-H."/>
            <person name="Lai Q.-L."/>
            <person name="Shao Z.-Z."/>
            <person name="Wang C.-S."/>
            <person name="Wu M."/>
            <person name="Xu X.-W."/>
        </authorList>
    </citation>
    <scope>NUCLEOTIDE SEQUENCE [LARGE SCALE GENOMIC DNA]</scope>
    <source>
        <strain evidence="2 3">157</strain>
    </source>
</reference>
<proteinExistence type="predicted"/>
<organism evidence="2 3">
    <name type="scientific">Pseudooceanicola lipolyticus</name>
    <dbReference type="NCBI Taxonomy" id="2029104"/>
    <lineage>
        <taxon>Bacteria</taxon>
        <taxon>Pseudomonadati</taxon>
        <taxon>Pseudomonadota</taxon>
        <taxon>Alphaproteobacteria</taxon>
        <taxon>Rhodobacterales</taxon>
        <taxon>Paracoccaceae</taxon>
        <taxon>Pseudooceanicola</taxon>
    </lineage>
</organism>
<evidence type="ECO:0008006" key="4">
    <source>
        <dbReference type="Google" id="ProtNLM"/>
    </source>
</evidence>
<sequence>MRCALPVLLCLFASVALADAPVITAATASRSGDSWRFEVTLSHPDSGWDHYADAWRVLAPDGTQLGLRVLAHPHVDEQPFTRALGNVHIPPGITEVRIEARCLTDGWSGRYTTVPLD</sequence>
<dbReference type="AlphaFoldDB" id="A0A2M8J0M8"/>
<keyword evidence="3" id="KW-1185">Reference proteome</keyword>
<evidence type="ECO:0000313" key="2">
    <source>
        <dbReference type="EMBL" id="PJE36346.1"/>
    </source>
</evidence>
<accession>A0A2M8J0M8</accession>
<dbReference type="RefSeq" id="WP_100162832.1">
    <property type="nucleotide sequence ID" value="NZ_PGTB01000046.1"/>
</dbReference>
<evidence type="ECO:0000256" key="1">
    <source>
        <dbReference type="SAM" id="SignalP"/>
    </source>
</evidence>
<keyword evidence="1" id="KW-0732">Signal</keyword>
<dbReference type="OrthoDB" id="573055at2"/>
<protein>
    <recommendedName>
        <fullName evidence="4">Secreted protein</fullName>
    </recommendedName>
</protein>
<feature type="signal peptide" evidence="1">
    <location>
        <begin position="1"/>
        <end position="18"/>
    </location>
</feature>
<dbReference type="Proteomes" id="UP000231553">
    <property type="component" value="Unassembled WGS sequence"/>
</dbReference>
<evidence type="ECO:0000313" key="3">
    <source>
        <dbReference type="Proteomes" id="UP000231553"/>
    </source>
</evidence>
<gene>
    <name evidence="2" type="ORF">CVM52_12515</name>
</gene>
<comment type="caution">
    <text evidence="2">The sequence shown here is derived from an EMBL/GenBank/DDBJ whole genome shotgun (WGS) entry which is preliminary data.</text>
</comment>